<dbReference type="GO" id="GO:0009263">
    <property type="term" value="P:deoxyribonucleotide biosynthetic process"/>
    <property type="evidence" value="ECO:0007669"/>
    <property type="project" value="UniProtKB-KW"/>
</dbReference>
<comment type="caution">
    <text evidence="19">The sequence shown here is derived from an EMBL/GenBank/DDBJ whole genome shotgun (WGS) entry which is preliminary data.</text>
</comment>
<feature type="domain" description="TSCPD" evidence="18">
    <location>
        <begin position="627"/>
        <end position="728"/>
    </location>
</feature>
<dbReference type="InterPro" id="IPR050862">
    <property type="entry name" value="RdRp_reductase_class-2"/>
</dbReference>
<evidence type="ECO:0000256" key="12">
    <source>
        <dbReference type="ARBA" id="ARBA00025437"/>
    </source>
</evidence>
<keyword evidence="7 14" id="KW-0547">Nucleotide-binding</keyword>
<feature type="region of interest" description="Disordered" evidence="15">
    <location>
        <begin position="579"/>
        <end position="629"/>
    </location>
</feature>
<feature type="domain" description="Ribonucleotide reductase large subunit C-terminal" evidence="17">
    <location>
        <begin position="413"/>
        <end position="559"/>
    </location>
</feature>
<dbReference type="InterPro" id="IPR024434">
    <property type="entry name" value="TSCPD_dom"/>
</dbReference>
<proteinExistence type="inferred from homology"/>
<evidence type="ECO:0000256" key="10">
    <source>
        <dbReference type="ARBA" id="ARBA00023157"/>
    </source>
</evidence>
<evidence type="ECO:0000313" key="20">
    <source>
        <dbReference type="Proteomes" id="UP000178892"/>
    </source>
</evidence>
<dbReference type="SUPFAM" id="SSF48168">
    <property type="entry name" value="R1 subunit of ribonucleotide reductase, N-terminal domain"/>
    <property type="match status" value="1"/>
</dbReference>
<dbReference type="GO" id="GO:0005524">
    <property type="term" value="F:ATP binding"/>
    <property type="evidence" value="ECO:0007669"/>
    <property type="project" value="InterPro"/>
</dbReference>
<dbReference type="GO" id="GO:0071897">
    <property type="term" value="P:DNA biosynthetic process"/>
    <property type="evidence" value="ECO:0007669"/>
    <property type="project" value="UniProtKB-KW"/>
</dbReference>
<dbReference type="EC" id="1.17.4.1" evidence="3 14"/>
<name>A0A1F5NVX0_9BACT</name>
<sequence length="838" mass="93609">MRKRYLLRDEEGTLLENPYQMLHRIAHAMADVEKQYGKNQFEIEQIEKDFFYIIANKQFTPAGRTITNAGAPSAVVANCIVLPIKDSMESIFQTLKDAAQLQKAGSGLGFSFTHLRPAGSIVKKSLGMASGPVSFLQVYNQAFGVIKQQGRHGANMAILRVDHPDILDFIHCKKIEGHIRNFNISIGITDEFMEAVVNHPDEPWLCKFDGENMKPRRIFRDEHGLITKIEELDVTARQLMDEIVNGAWRNGEPGVVFLDVVNKTNTLPELGEIDACNPCGEQFLHHYDVCNLGSINLAAFVKNGAIDFEQLRFVTRTATRFLDNVVDISNFPVKAVDDMAKNSRRIGLGVMGFADMLYQLNVRYDSDAGYKVAEDVMRCIQEEAHRTSQALAEEKGVFPLYNLSIYKKLGIPMRNTMLTTIAPTGSISMFFDTSSGCEPNFALAYTKQDKDRQQYLYVNQYLEKGLKERGLYTKELMDKIMLEGSLSGIDGLPQDFKDTYRVSMDISAESHIRVQAAFQKWVDNSISKTINFPYTATKEDVWQGYILAWKLGCKGCTVYRDGSRELQVLNINKNLTADGKTKISEPTNQIVPPLEPSLASTPQPQPQPQPTPAPQPPQPQMVSPRKRPDMMKGCTYKVATAYGNLYVTVNEDEFGPFEVFSQLGKAGGFFGAQTEAICRMISLALRSGIFIHDVIEQLKGIRGPDPVFHNGERILSLPDAIANVLENHIKRGQTELEFATPAKPERASRLVSDESERASISDGWDVPKVEPIKIEQPQQELIYQTVTKEIKTNGNAVVMQKFSIANNGHAPACPDCGNMLNMIEGCMKCESCGFSKCG</sequence>
<dbReference type="InterPro" id="IPR000788">
    <property type="entry name" value="RNR_lg_C"/>
</dbReference>
<evidence type="ECO:0000256" key="5">
    <source>
        <dbReference type="ARBA" id="ARBA00022628"/>
    </source>
</evidence>
<evidence type="ECO:0000256" key="1">
    <source>
        <dbReference type="ARBA" id="ARBA00001922"/>
    </source>
</evidence>
<evidence type="ECO:0000256" key="14">
    <source>
        <dbReference type="RuleBase" id="RU364064"/>
    </source>
</evidence>
<gene>
    <name evidence="19" type="ORF">A2720_02290</name>
</gene>
<dbReference type="Pfam" id="PF02867">
    <property type="entry name" value="Ribonuc_red_lgC"/>
    <property type="match status" value="2"/>
</dbReference>
<feature type="domain" description="Ribonucleotide reductase large subunit C-terminal" evidence="17">
    <location>
        <begin position="78"/>
        <end position="408"/>
    </location>
</feature>
<feature type="domain" description="Ribonucleotide reductase large subunit N-terminal" evidence="16">
    <location>
        <begin position="1"/>
        <end position="73"/>
    </location>
</feature>
<dbReference type="InterPro" id="IPR013509">
    <property type="entry name" value="RNR_lsu_N"/>
</dbReference>
<evidence type="ECO:0000256" key="4">
    <source>
        <dbReference type="ARBA" id="ARBA00014409"/>
    </source>
</evidence>
<evidence type="ECO:0000259" key="18">
    <source>
        <dbReference type="Pfam" id="PF12637"/>
    </source>
</evidence>
<dbReference type="STRING" id="1817825.A2720_02290"/>
<evidence type="ECO:0000256" key="15">
    <source>
        <dbReference type="SAM" id="MobiDB-lite"/>
    </source>
</evidence>
<dbReference type="PRINTS" id="PR01183">
    <property type="entry name" value="RIBORDTASEM1"/>
</dbReference>
<evidence type="ECO:0000256" key="6">
    <source>
        <dbReference type="ARBA" id="ARBA00022634"/>
    </source>
</evidence>
<evidence type="ECO:0000256" key="9">
    <source>
        <dbReference type="ARBA" id="ARBA00023116"/>
    </source>
</evidence>
<evidence type="ECO:0000313" key="19">
    <source>
        <dbReference type="EMBL" id="OGE81724.1"/>
    </source>
</evidence>
<dbReference type="Pfam" id="PF00317">
    <property type="entry name" value="Ribonuc_red_lgN"/>
    <property type="match status" value="1"/>
</dbReference>
<dbReference type="GO" id="GO:0004748">
    <property type="term" value="F:ribonucleoside-diphosphate reductase activity, thioredoxin disulfide as acceptor"/>
    <property type="evidence" value="ECO:0007669"/>
    <property type="project" value="UniProtKB-EC"/>
</dbReference>
<evidence type="ECO:0000259" key="16">
    <source>
        <dbReference type="Pfam" id="PF00317"/>
    </source>
</evidence>
<keyword evidence="5 14" id="KW-0846">Cobalamin</keyword>
<protein>
    <recommendedName>
        <fullName evidence="4 14">Vitamin B12-dependent ribonucleotide reductase</fullName>
        <ecNumber evidence="3 14">1.17.4.1</ecNumber>
    </recommendedName>
</protein>
<evidence type="ECO:0000256" key="11">
    <source>
        <dbReference type="ARBA" id="ARBA00023285"/>
    </source>
</evidence>
<comment type="cofactor">
    <cofactor evidence="1 14">
        <name>adenosylcob(III)alamin</name>
        <dbReference type="ChEBI" id="CHEBI:18408"/>
    </cofactor>
</comment>
<dbReference type="UniPathway" id="UPA00326"/>
<keyword evidence="8 14" id="KW-0560">Oxidoreductase</keyword>
<keyword evidence="10" id="KW-1015">Disulfide bond</keyword>
<organism evidence="19 20">
    <name type="scientific">Candidatus Doudnabacteria bacterium RIFCSPHIGHO2_01_FULL_46_24</name>
    <dbReference type="NCBI Taxonomy" id="1817825"/>
    <lineage>
        <taxon>Bacteria</taxon>
        <taxon>Candidatus Doudnaibacteriota</taxon>
    </lineage>
</organism>
<dbReference type="CDD" id="cd02888">
    <property type="entry name" value="RNR_II_dimer"/>
    <property type="match status" value="1"/>
</dbReference>
<dbReference type="EMBL" id="MFEL01000006">
    <property type="protein sequence ID" value="OGE81724.1"/>
    <property type="molecule type" value="Genomic_DNA"/>
</dbReference>
<comment type="function">
    <text evidence="12 14">Catalyzes the reduction of ribonucleotides to deoxyribonucleotides. May function to provide a pool of deoxyribonucleotide precursors for DNA repair during oxygen limitation and/or for immediate growth after restoration of oxygen.</text>
</comment>
<dbReference type="AlphaFoldDB" id="A0A1F5NVX0"/>
<dbReference type="Proteomes" id="UP000178892">
    <property type="component" value="Unassembled WGS sequence"/>
</dbReference>
<feature type="compositionally biased region" description="Pro residues" evidence="15">
    <location>
        <begin position="603"/>
        <end position="619"/>
    </location>
</feature>
<dbReference type="PANTHER" id="PTHR43371">
    <property type="entry name" value="VITAMIN B12-DEPENDENT RIBONUCLEOTIDE REDUCTASE"/>
    <property type="match status" value="1"/>
</dbReference>
<dbReference type="SUPFAM" id="SSF51998">
    <property type="entry name" value="PFL-like glycyl radical enzymes"/>
    <property type="match status" value="1"/>
</dbReference>
<comment type="similarity">
    <text evidence="2 14">Belongs to the ribonucleoside diphosphate reductase class-2 family.</text>
</comment>
<evidence type="ECO:0000256" key="7">
    <source>
        <dbReference type="ARBA" id="ARBA00022741"/>
    </source>
</evidence>
<dbReference type="GO" id="GO:0031419">
    <property type="term" value="F:cobalamin binding"/>
    <property type="evidence" value="ECO:0007669"/>
    <property type="project" value="UniProtKB-KW"/>
</dbReference>
<dbReference type="Pfam" id="PF12637">
    <property type="entry name" value="TSCPD"/>
    <property type="match status" value="1"/>
</dbReference>
<keyword evidence="6 14" id="KW-0237">DNA synthesis</keyword>
<dbReference type="InterPro" id="IPR008926">
    <property type="entry name" value="RNR_R1-su_N"/>
</dbReference>
<evidence type="ECO:0000256" key="13">
    <source>
        <dbReference type="ARBA" id="ARBA00047754"/>
    </source>
</evidence>
<evidence type="ECO:0000256" key="2">
    <source>
        <dbReference type="ARBA" id="ARBA00007405"/>
    </source>
</evidence>
<dbReference type="Gene3D" id="3.20.70.20">
    <property type="match status" value="1"/>
</dbReference>
<comment type="catalytic activity">
    <reaction evidence="13 14">
        <text>a 2'-deoxyribonucleoside 5'-diphosphate + [thioredoxin]-disulfide + H2O = a ribonucleoside 5'-diphosphate + [thioredoxin]-dithiol</text>
        <dbReference type="Rhea" id="RHEA:23252"/>
        <dbReference type="Rhea" id="RHEA-COMP:10698"/>
        <dbReference type="Rhea" id="RHEA-COMP:10700"/>
        <dbReference type="ChEBI" id="CHEBI:15377"/>
        <dbReference type="ChEBI" id="CHEBI:29950"/>
        <dbReference type="ChEBI" id="CHEBI:50058"/>
        <dbReference type="ChEBI" id="CHEBI:57930"/>
        <dbReference type="ChEBI" id="CHEBI:73316"/>
        <dbReference type="EC" id="1.17.4.1"/>
    </reaction>
</comment>
<dbReference type="NCBIfam" id="TIGR02504">
    <property type="entry name" value="NrdJ_Z"/>
    <property type="match status" value="1"/>
</dbReference>
<keyword evidence="11 14" id="KW-0170">Cobalt</keyword>
<dbReference type="PANTHER" id="PTHR43371:SF1">
    <property type="entry name" value="RIBONUCLEOSIDE-DIPHOSPHATE REDUCTASE"/>
    <property type="match status" value="1"/>
</dbReference>
<dbReference type="InterPro" id="IPR013344">
    <property type="entry name" value="RNR_NrdJ/NrdZ"/>
</dbReference>
<reference evidence="19 20" key="1">
    <citation type="journal article" date="2016" name="Nat. Commun.">
        <title>Thousands of microbial genomes shed light on interconnected biogeochemical processes in an aquifer system.</title>
        <authorList>
            <person name="Anantharaman K."/>
            <person name="Brown C.T."/>
            <person name="Hug L.A."/>
            <person name="Sharon I."/>
            <person name="Castelle C.J."/>
            <person name="Probst A.J."/>
            <person name="Thomas B.C."/>
            <person name="Singh A."/>
            <person name="Wilkins M.J."/>
            <person name="Karaoz U."/>
            <person name="Brodie E.L."/>
            <person name="Williams K.H."/>
            <person name="Hubbard S.S."/>
            <person name="Banfield J.F."/>
        </authorList>
    </citation>
    <scope>NUCLEOTIDE SEQUENCE [LARGE SCALE GENOMIC DNA]</scope>
</reference>
<accession>A0A1F5NVX0</accession>
<evidence type="ECO:0000259" key="17">
    <source>
        <dbReference type="Pfam" id="PF02867"/>
    </source>
</evidence>
<evidence type="ECO:0000256" key="3">
    <source>
        <dbReference type="ARBA" id="ARBA00012274"/>
    </source>
</evidence>
<keyword evidence="9" id="KW-0215">Deoxyribonucleotide synthesis</keyword>
<evidence type="ECO:0000256" key="8">
    <source>
        <dbReference type="ARBA" id="ARBA00023002"/>
    </source>
</evidence>